<comment type="caution">
    <text evidence="11">The sequence shown here is derived from an EMBL/GenBank/DDBJ whole genome shotgun (WGS) entry which is preliminary data.</text>
</comment>
<keyword evidence="9" id="KW-0521">NADP</keyword>
<name>A0A814IV13_9BILA</name>
<gene>
    <name evidence="11" type="ORF">GPM918_LOCUS15270</name>
    <name evidence="12" type="ORF">SRO942_LOCUS15270</name>
</gene>
<keyword evidence="10" id="KW-0505">Motor protein</keyword>
<evidence type="ECO:0000256" key="9">
    <source>
        <dbReference type="RuleBase" id="RU361228"/>
    </source>
</evidence>
<dbReference type="GO" id="GO:0016779">
    <property type="term" value="F:nucleotidyltransferase activity"/>
    <property type="evidence" value="ECO:0007669"/>
    <property type="project" value="UniProtKB-KW"/>
</dbReference>
<dbReference type="PROSITE" id="PS51996">
    <property type="entry name" value="TR_MART"/>
    <property type="match status" value="1"/>
</dbReference>
<dbReference type="GO" id="GO:0005871">
    <property type="term" value="C:kinesin complex"/>
    <property type="evidence" value="ECO:0007669"/>
    <property type="project" value="UniProtKB-UniRule"/>
</dbReference>
<comment type="similarity">
    <text evidence="1 9">Belongs to the Arg-specific ADP-ribosyltransferase family.</text>
</comment>
<evidence type="ECO:0000256" key="8">
    <source>
        <dbReference type="PROSITE-ProRule" id="PRU00339"/>
    </source>
</evidence>
<dbReference type="EMBL" id="CAJNOQ010003815">
    <property type="protein sequence ID" value="CAF1030852.1"/>
    <property type="molecule type" value="Genomic_DNA"/>
</dbReference>
<dbReference type="InterPro" id="IPR019734">
    <property type="entry name" value="TPR_rpt"/>
</dbReference>
<dbReference type="Gene3D" id="1.25.40.10">
    <property type="entry name" value="Tetratricopeptide repeat domain"/>
    <property type="match status" value="2"/>
</dbReference>
<dbReference type="Pfam" id="PF01129">
    <property type="entry name" value="ART"/>
    <property type="match status" value="1"/>
</dbReference>
<comment type="subcellular location">
    <subcellularLocation>
        <location evidence="10">Cytoplasm</location>
        <location evidence="10">Cytoskeleton</location>
    </subcellularLocation>
</comment>
<dbReference type="EC" id="2.4.2.31" evidence="9"/>
<keyword evidence="2 9" id="KW-0328">Glycosyltransferase</keyword>
<dbReference type="SMART" id="SM00028">
    <property type="entry name" value="TPR"/>
    <property type="match status" value="6"/>
</dbReference>
<dbReference type="PRINTS" id="PR00381">
    <property type="entry name" value="KINESINLIGHT"/>
</dbReference>
<keyword evidence="5" id="KW-0677">Repeat</keyword>
<organism evidence="11 13">
    <name type="scientific">Didymodactylos carnosus</name>
    <dbReference type="NCBI Taxonomy" id="1234261"/>
    <lineage>
        <taxon>Eukaryota</taxon>
        <taxon>Metazoa</taxon>
        <taxon>Spiralia</taxon>
        <taxon>Gnathifera</taxon>
        <taxon>Rotifera</taxon>
        <taxon>Eurotatoria</taxon>
        <taxon>Bdelloidea</taxon>
        <taxon>Philodinida</taxon>
        <taxon>Philodinidae</taxon>
        <taxon>Didymodactylos</taxon>
    </lineage>
</organism>
<dbReference type="PROSITE" id="PS50005">
    <property type="entry name" value="TPR"/>
    <property type="match status" value="5"/>
</dbReference>
<dbReference type="PANTHER" id="PTHR45641">
    <property type="entry name" value="TETRATRICOPEPTIDE REPEAT PROTEIN (AFU_ORTHOLOGUE AFUA_6G03870)"/>
    <property type="match status" value="1"/>
</dbReference>
<dbReference type="InterPro" id="IPR011990">
    <property type="entry name" value="TPR-like_helical_dom_sf"/>
</dbReference>
<reference evidence="11" key="1">
    <citation type="submission" date="2021-02" db="EMBL/GenBank/DDBJ databases">
        <authorList>
            <person name="Nowell W R."/>
        </authorList>
    </citation>
    <scope>NUCLEOTIDE SEQUENCE</scope>
</reference>
<dbReference type="SUPFAM" id="SSF56399">
    <property type="entry name" value="ADP-ribosylation"/>
    <property type="match status" value="1"/>
</dbReference>
<feature type="repeat" description="TPR" evidence="8">
    <location>
        <begin position="468"/>
        <end position="501"/>
    </location>
</feature>
<dbReference type="Pfam" id="PF13424">
    <property type="entry name" value="TPR_12"/>
    <property type="match status" value="3"/>
</dbReference>
<keyword evidence="13" id="KW-1185">Reference proteome</keyword>
<proteinExistence type="inferred from homology"/>
<sequence>MSVMTESSRIPLSPQTPQSRQLMTPNYSLIWVQSGWDETATICQNILTQLRIFANEITICKDPAHCIQCLNDMNDGKAFVISSGDLGQHLVPQIHDMQQVYTIYIFCGNKTKHKQWANEWVKIRGVFTSVIPICESLKKITSEVDHDTIPISYLPKQTIEKAAAAADEGKRSDQLPPSYMYSSIFKDIILEIDENDERLQDLMVYCRRNIPKKELRNSDYLNKLDYFQNEYHKRTTVWWYSDKNMFVYSMLNRALRTLDMEAMIKVSFFIRHLHRELEQLHKERPDEFKESFTVYRGQGLLPEDFEQLCNTKGGLLSFDNFLSTSTKREIAEEFIESALPKYKDNVGVLFVMIIDPNDVSTSTTAFAPIKKYSDFQEEEEILFSMHTVFRVGDIQQSTKNSLVWEVQLMLTSDNDSQLATLTKYMKEKIDGKGWYRMGKFMLKVGHFDQAEILYNELLKKATNDSDRAEIYQQLGETKIHKGQYKEAISYYKKSLEIKRETLKEDNTSLALTYNDIGLVYSNMGDYSKTLEFYEKSQKIYEKALPPNHPDLATSYNNIAAVYYKMDDYSKALEFYEKSHKIFEKALPPNHPDLATSYNNIASVYNDKGNYSKALEFYEKDLEITKKVLPPNHPDLAVSYNNIGLLYDDMGDNSTALEFHETALAIRKKSLPPEHPAIKRSMDNIASVKKKM</sequence>
<dbReference type="InterPro" id="IPR000768">
    <property type="entry name" value="ART"/>
</dbReference>
<keyword evidence="10" id="KW-0206">Cytoskeleton</keyword>
<evidence type="ECO:0000313" key="12">
    <source>
        <dbReference type="EMBL" id="CAF3801663.1"/>
    </source>
</evidence>
<keyword evidence="10" id="KW-0493">Microtubule</keyword>
<evidence type="ECO:0000256" key="4">
    <source>
        <dbReference type="ARBA" id="ARBA00022695"/>
    </source>
</evidence>
<dbReference type="Proteomes" id="UP000663829">
    <property type="component" value="Unassembled WGS sequence"/>
</dbReference>
<keyword evidence="4" id="KW-0548">Nucleotidyltransferase</keyword>
<evidence type="ECO:0000256" key="10">
    <source>
        <dbReference type="RuleBase" id="RU367020"/>
    </source>
</evidence>
<dbReference type="PROSITE" id="PS50293">
    <property type="entry name" value="TPR_REGION"/>
    <property type="match status" value="2"/>
</dbReference>
<evidence type="ECO:0000256" key="2">
    <source>
        <dbReference type="ARBA" id="ARBA00022676"/>
    </source>
</evidence>
<dbReference type="OrthoDB" id="626167at2759"/>
<comment type="subunit">
    <text evidence="10">Oligomeric complex composed of two heavy chains and two light chains.</text>
</comment>
<dbReference type="GO" id="GO:0005874">
    <property type="term" value="C:microtubule"/>
    <property type="evidence" value="ECO:0007669"/>
    <property type="project" value="UniProtKB-UniRule"/>
</dbReference>
<keyword evidence="6 8" id="KW-0802">TPR repeat</keyword>
<comment type="similarity">
    <text evidence="10">Belongs to the kinesin light chain family.</text>
</comment>
<feature type="repeat" description="TPR" evidence="8">
    <location>
        <begin position="594"/>
        <end position="627"/>
    </location>
</feature>
<keyword evidence="10" id="KW-0963">Cytoplasm</keyword>
<evidence type="ECO:0000256" key="3">
    <source>
        <dbReference type="ARBA" id="ARBA00022679"/>
    </source>
</evidence>
<dbReference type="EMBL" id="CAJOBC010003815">
    <property type="protein sequence ID" value="CAF3801663.1"/>
    <property type="molecule type" value="Genomic_DNA"/>
</dbReference>
<evidence type="ECO:0000256" key="6">
    <source>
        <dbReference type="ARBA" id="ARBA00022803"/>
    </source>
</evidence>
<evidence type="ECO:0000256" key="1">
    <source>
        <dbReference type="ARBA" id="ARBA00009558"/>
    </source>
</evidence>
<dbReference type="PANTHER" id="PTHR45641:SF19">
    <property type="entry name" value="NEPHROCYSTIN-3"/>
    <property type="match status" value="1"/>
</dbReference>
<dbReference type="SUPFAM" id="SSF81901">
    <property type="entry name" value="HCP-like"/>
    <property type="match status" value="1"/>
</dbReference>
<feature type="repeat" description="TPR" evidence="8">
    <location>
        <begin position="510"/>
        <end position="543"/>
    </location>
</feature>
<dbReference type="GO" id="GO:0106274">
    <property type="term" value="F:NAD+-protein-arginine ADP-ribosyltransferase activity"/>
    <property type="evidence" value="ECO:0007669"/>
    <property type="project" value="UniProtKB-EC"/>
</dbReference>
<evidence type="ECO:0000313" key="11">
    <source>
        <dbReference type="EMBL" id="CAF1030852.1"/>
    </source>
</evidence>
<dbReference type="Proteomes" id="UP000681722">
    <property type="component" value="Unassembled WGS sequence"/>
</dbReference>
<comment type="catalytic activity">
    <reaction evidence="7 9">
        <text>L-arginyl-[protein] + NAD(+) = N(omega)-(ADP-D-ribosyl)-L-arginyl-[protein] + nicotinamide + H(+)</text>
        <dbReference type="Rhea" id="RHEA:19149"/>
        <dbReference type="Rhea" id="RHEA-COMP:10532"/>
        <dbReference type="Rhea" id="RHEA-COMP:15087"/>
        <dbReference type="ChEBI" id="CHEBI:15378"/>
        <dbReference type="ChEBI" id="CHEBI:17154"/>
        <dbReference type="ChEBI" id="CHEBI:29965"/>
        <dbReference type="ChEBI" id="CHEBI:57540"/>
        <dbReference type="ChEBI" id="CHEBI:142554"/>
        <dbReference type="EC" id="2.4.2.31"/>
    </reaction>
</comment>
<protein>
    <recommendedName>
        <fullName evidence="9 10">Multifunctional fusion protein</fullName>
    </recommendedName>
    <domain>
        <recommendedName>
            <fullName evidence="9">NAD(P)(+)--arginine ADP-ribosyltransferase</fullName>
            <ecNumber evidence="9">2.4.2.31</ecNumber>
        </recommendedName>
        <alternativeName>
            <fullName evidence="9">Mono(ADP-ribosyl)transferase</fullName>
        </alternativeName>
    </domain>
    <domain>
        <recommendedName>
            <fullName evidence="10">Kinesin light chain</fullName>
        </recommendedName>
    </domain>
</protein>
<feature type="repeat" description="TPR" evidence="8">
    <location>
        <begin position="552"/>
        <end position="585"/>
    </location>
</feature>
<keyword evidence="3 9" id="KW-0808">Transferase</keyword>
<feature type="repeat" description="TPR" evidence="8">
    <location>
        <begin position="636"/>
        <end position="669"/>
    </location>
</feature>
<comment type="function">
    <text evidence="10">Kinesin is a microtubule-associated force-producing protein that play a role in organelle transport.</text>
</comment>
<evidence type="ECO:0000256" key="7">
    <source>
        <dbReference type="ARBA" id="ARBA00047597"/>
    </source>
</evidence>
<dbReference type="Gene3D" id="3.90.176.10">
    <property type="entry name" value="Toxin ADP-ribosyltransferase, Chain A, domain 1"/>
    <property type="match status" value="1"/>
</dbReference>
<evidence type="ECO:0000313" key="13">
    <source>
        <dbReference type="Proteomes" id="UP000663829"/>
    </source>
</evidence>
<dbReference type="AlphaFoldDB" id="A0A814IV13"/>
<accession>A0A814IV13</accession>
<keyword evidence="9" id="KW-0520">NAD</keyword>
<evidence type="ECO:0000256" key="5">
    <source>
        <dbReference type="ARBA" id="ARBA00022737"/>
    </source>
</evidence>